<feature type="transmembrane region" description="Helical" evidence="5">
    <location>
        <begin position="442"/>
        <end position="464"/>
    </location>
</feature>
<proteinExistence type="predicted"/>
<accession>A0A923PPK6</accession>
<gene>
    <name evidence="7" type="ORF">H9S92_13220</name>
</gene>
<dbReference type="InterPro" id="IPR013525">
    <property type="entry name" value="ABC2_TM"/>
</dbReference>
<name>A0A923PPK6_9BACT</name>
<evidence type="ECO:0000259" key="6">
    <source>
        <dbReference type="Pfam" id="PF12698"/>
    </source>
</evidence>
<sequence>MLLTIARHTIRGTVREGRFRVLSIALLLLFLCALYGTYDYYASLRTQHAQASEMARGQWENQGDKNPHSAAHYGTYVFKPIFPLAYFDRGVDSYTGNTLFLEAHRSNQAKYALAQDQVATTRLGVLTPAFVLTLLFPLFILTLGFGVAATERQNGNLRMMLAQGLRPATLFWGNVLGLWALVLLLVLPFFILGGLGLVFAGAPGDYWWRYLFICLFYVLYFGCFIHLALLISAWAGRVNTALVGVLSLWVLVCLVMPRFTVDAARQLAPTPSWQQYQMALQKDLKEGVDGHDPASVYTQRLKEQTLAEHGVDSVHQLPFNWDGFIMQKGEEHETLVYEKQRQKLAEIYKRQLSIHQIMGFTSPYLLLKGVSERLAATDVATYFSFLSAAEKYRIQLVGELNGDLRDNFKYGDWDGTRGQEFYSNNSTFSFSPRPLTEILPELLSPFLVLLGWLVVTGLGGLFFYQRLRPF</sequence>
<evidence type="ECO:0000256" key="3">
    <source>
        <dbReference type="ARBA" id="ARBA00022989"/>
    </source>
</evidence>
<feature type="transmembrane region" description="Helical" evidence="5">
    <location>
        <begin position="21"/>
        <end position="38"/>
    </location>
</feature>
<feature type="transmembrane region" description="Helical" evidence="5">
    <location>
        <begin position="238"/>
        <end position="259"/>
    </location>
</feature>
<feature type="transmembrane region" description="Helical" evidence="5">
    <location>
        <begin position="129"/>
        <end position="149"/>
    </location>
</feature>
<evidence type="ECO:0000256" key="2">
    <source>
        <dbReference type="ARBA" id="ARBA00022692"/>
    </source>
</evidence>
<comment type="caution">
    <text evidence="7">The sequence shown here is derived from an EMBL/GenBank/DDBJ whole genome shotgun (WGS) entry which is preliminary data.</text>
</comment>
<keyword evidence="8" id="KW-1185">Reference proteome</keyword>
<keyword evidence="3 5" id="KW-1133">Transmembrane helix</keyword>
<evidence type="ECO:0000256" key="1">
    <source>
        <dbReference type="ARBA" id="ARBA00004141"/>
    </source>
</evidence>
<feature type="transmembrane region" description="Helical" evidence="5">
    <location>
        <begin position="207"/>
        <end position="231"/>
    </location>
</feature>
<organism evidence="7 8">
    <name type="scientific">Neolewinella lacunae</name>
    <dbReference type="NCBI Taxonomy" id="1517758"/>
    <lineage>
        <taxon>Bacteria</taxon>
        <taxon>Pseudomonadati</taxon>
        <taxon>Bacteroidota</taxon>
        <taxon>Saprospiria</taxon>
        <taxon>Saprospirales</taxon>
        <taxon>Lewinellaceae</taxon>
        <taxon>Neolewinella</taxon>
    </lineage>
</organism>
<dbReference type="PANTHER" id="PTHR43471:SF1">
    <property type="entry name" value="ABC TRANSPORTER PERMEASE PROTEIN NOSY-RELATED"/>
    <property type="match status" value="1"/>
</dbReference>
<dbReference type="RefSeq" id="WP_187467182.1">
    <property type="nucleotide sequence ID" value="NZ_JACSIT010000118.1"/>
</dbReference>
<evidence type="ECO:0000256" key="4">
    <source>
        <dbReference type="ARBA" id="ARBA00023136"/>
    </source>
</evidence>
<dbReference type="GO" id="GO:0016020">
    <property type="term" value="C:membrane"/>
    <property type="evidence" value="ECO:0007669"/>
    <property type="project" value="UniProtKB-SubCell"/>
</dbReference>
<dbReference type="PANTHER" id="PTHR43471">
    <property type="entry name" value="ABC TRANSPORTER PERMEASE"/>
    <property type="match status" value="1"/>
</dbReference>
<dbReference type="EMBL" id="JACSIT010000118">
    <property type="protein sequence ID" value="MBC6995134.1"/>
    <property type="molecule type" value="Genomic_DNA"/>
</dbReference>
<dbReference type="GO" id="GO:0140359">
    <property type="term" value="F:ABC-type transporter activity"/>
    <property type="evidence" value="ECO:0007669"/>
    <property type="project" value="InterPro"/>
</dbReference>
<evidence type="ECO:0000313" key="8">
    <source>
        <dbReference type="Proteomes" id="UP000650081"/>
    </source>
</evidence>
<evidence type="ECO:0000313" key="7">
    <source>
        <dbReference type="EMBL" id="MBC6995134.1"/>
    </source>
</evidence>
<protein>
    <submittedName>
        <fullName evidence="7">DUF3526 domain-containing protein</fullName>
    </submittedName>
</protein>
<evidence type="ECO:0000256" key="5">
    <source>
        <dbReference type="SAM" id="Phobius"/>
    </source>
</evidence>
<dbReference type="InterPro" id="IPR021913">
    <property type="entry name" value="DUF3526"/>
</dbReference>
<keyword evidence="2 5" id="KW-0812">Transmembrane</keyword>
<dbReference type="Pfam" id="PF12698">
    <property type="entry name" value="ABC2_membrane_3"/>
    <property type="match status" value="1"/>
</dbReference>
<reference evidence="7" key="1">
    <citation type="submission" date="2020-08" db="EMBL/GenBank/DDBJ databases">
        <title>Lewinella bacteria from marine environments.</title>
        <authorList>
            <person name="Zhong Y."/>
        </authorList>
    </citation>
    <scope>NUCLEOTIDE SEQUENCE</scope>
    <source>
        <strain evidence="7">KCTC 42187</strain>
    </source>
</reference>
<dbReference type="AlphaFoldDB" id="A0A923PPK6"/>
<dbReference type="Pfam" id="PF12040">
    <property type="entry name" value="DUF3526"/>
    <property type="match status" value="1"/>
</dbReference>
<feature type="transmembrane region" description="Helical" evidence="5">
    <location>
        <begin position="170"/>
        <end position="201"/>
    </location>
</feature>
<dbReference type="Proteomes" id="UP000650081">
    <property type="component" value="Unassembled WGS sequence"/>
</dbReference>
<comment type="subcellular location">
    <subcellularLocation>
        <location evidence="1">Membrane</location>
        <topology evidence="1">Multi-pass membrane protein</topology>
    </subcellularLocation>
</comment>
<keyword evidence="4 5" id="KW-0472">Membrane</keyword>
<feature type="domain" description="ABC-2 type transporter transmembrane" evidence="6">
    <location>
        <begin position="130"/>
        <end position="261"/>
    </location>
</feature>